<dbReference type="EMBL" id="JAGGLB010000002">
    <property type="protein sequence ID" value="MBP1989176.1"/>
    <property type="molecule type" value="Genomic_DNA"/>
</dbReference>
<protein>
    <recommendedName>
        <fullName evidence="3">YheC/YheD family protein</fullName>
    </recommendedName>
</protein>
<dbReference type="InterPro" id="IPR026838">
    <property type="entry name" value="YheC/D"/>
</dbReference>
<dbReference type="Gene3D" id="3.30.470.20">
    <property type="entry name" value="ATP-grasp fold, B domain"/>
    <property type="match status" value="1"/>
</dbReference>
<comment type="caution">
    <text evidence="1">The sequence shown here is derived from an EMBL/GenBank/DDBJ whole genome shotgun (WGS) entry which is preliminary data.</text>
</comment>
<dbReference type="Pfam" id="PF14398">
    <property type="entry name" value="ATPgrasp_YheCD"/>
    <property type="match status" value="1"/>
</dbReference>
<organism evidence="1 2">
    <name type="scientific">Paenibacillus eucommiae</name>
    <dbReference type="NCBI Taxonomy" id="1355755"/>
    <lineage>
        <taxon>Bacteria</taxon>
        <taxon>Bacillati</taxon>
        <taxon>Bacillota</taxon>
        <taxon>Bacilli</taxon>
        <taxon>Bacillales</taxon>
        <taxon>Paenibacillaceae</taxon>
        <taxon>Paenibacillus</taxon>
    </lineage>
</organism>
<dbReference type="RefSeq" id="WP_209970009.1">
    <property type="nucleotide sequence ID" value="NZ_JAGGLB010000002.1"/>
</dbReference>
<dbReference type="SUPFAM" id="SSF56059">
    <property type="entry name" value="Glutathione synthetase ATP-binding domain-like"/>
    <property type="match status" value="1"/>
</dbReference>
<evidence type="ECO:0000313" key="2">
    <source>
        <dbReference type="Proteomes" id="UP001519287"/>
    </source>
</evidence>
<evidence type="ECO:0008006" key="3">
    <source>
        <dbReference type="Google" id="ProtNLM"/>
    </source>
</evidence>
<gene>
    <name evidence="1" type="ORF">J2Z66_000771</name>
</gene>
<sequence length="450" mass="51453">MFIKKMEHAGSDCFFVGEDFIRQFPKPPKRLKVHFGSWSKELRVVRNTSLPYDSARISAQALKGITLPHLNYKLIIDGHHVHIGPVLGLVGFKSGERITTSKLNQFHDYLREYDRIKGLVYVCGADGIHTKEKKISGYSYNPLGAAKSGQRWQFGTFPYPGVLYRRTALKPETYRAVSQALGRKLFNGYFKGEHFNKWDLWKWLSPHPAIRQHLPETKQLRNHADLDEMLKRYGTVYLKPTMDQMSRGIIKVTKSSGHYAFIFPENNKKQNAVTIKQMNSSTVVPFIHSLIRKQEYIVQQAITMKRYNQRGIDFRVIMQKNEQLQWSCTAVIARFGKKNSIVTNFTSSGYAMDGSLALQKAFHLGKSQSQTKLNQMIGVCTKACKVFEVRGGNYADLGVDVMVDPNGRIWMLEINILPDHKLALYAKKKPLYLKQVAKPLLYAKALAGFK</sequence>
<proteinExistence type="predicted"/>
<name>A0ABS4IQ80_9BACL</name>
<keyword evidence="2" id="KW-1185">Reference proteome</keyword>
<dbReference type="Proteomes" id="UP001519287">
    <property type="component" value="Unassembled WGS sequence"/>
</dbReference>
<evidence type="ECO:0000313" key="1">
    <source>
        <dbReference type="EMBL" id="MBP1989176.1"/>
    </source>
</evidence>
<accession>A0ABS4IQ80</accession>
<reference evidence="1 2" key="1">
    <citation type="submission" date="2021-03" db="EMBL/GenBank/DDBJ databases">
        <title>Genomic Encyclopedia of Type Strains, Phase IV (KMG-IV): sequencing the most valuable type-strain genomes for metagenomic binning, comparative biology and taxonomic classification.</title>
        <authorList>
            <person name="Goeker M."/>
        </authorList>
    </citation>
    <scope>NUCLEOTIDE SEQUENCE [LARGE SCALE GENOMIC DNA]</scope>
    <source>
        <strain evidence="1 2">DSM 26048</strain>
    </source>
</reference>